<dbReference type="OrthoDB" id="4454541at2759"/>
<dbReference type="GO" id="GO:0000981">
    <property type="term" value="F:DNA-binding transcription factor activity, RNA polymerase II-specific"/>
    <property type="evidence" value="ECO:0007669"/>
    <property type="project" value="TreeGrafter"/>
</dbReference>
<name>A0A1J9RBH8_9PEZI</name>
<feature type="region of interest" description="Disordered" evidence="6">
    <location>
        <begin position="432"/>
        <end position="467"/>
    </location>
</feature>
<dbReference type="EMBL" id="MNUE01000005">
    <property type="protein sequence ID" value="OJD37912.1"/>
    <property type="molecule type" value="Genomic_DNA"/>
</dbReference>
<dbReference type="GO" id="GO:0000976">
    <property type="term" value="F:transcription cis-regulatory region binding"/>
    <property type="evidence" value="ECO:0007669"/>
    <property type="project" value="TreeGrafter"/>
</dbReference>
<keyword evidence="8" id="KW-1185">Reference proteome</keyword>
<evidence type="ECO:0000256" key="6">
    <source>
        <dbReference type="SAM" id="MobiDB-lite"/>
    </source>
</evidence>
<keyword evidence="4" id="KW-0804">Transcription</keyword>
<evidence type="ECO:0000256" key="3">
    <source>
        <dbReference type="ARBA" id="ARBA00023125"/>
    </source>
</evidence>
<dbReference type="GO" id="GO:0005634">
    <property type="term" value="C:nucleus"/>
    <property type="evidence" value="ECO:0007669"/>
    <property type="project" value="UniProtKB-SubCell"/>
</dbReference>
<evidence type="ECO:0000313" key="8">
    <source>
        <dbReference type="Proteomes" id="UP000183809"/>
    </source>
</evidence>
<accession>A0A1J9RBH8</accession>
<reference evidence="7 8" key="1">
    <citation type="submission" date="2016-10" db="EMBL/GenBank/DDBJ databases">
        <title>Proteomics and genomics reveal pathogen-plant mechanisms compatible with a hemibiotrophic lifestyle of Diplodia corticola.</title>
        <authorList>
            <person name="Fernandes I."/>
            <person name="De Jonge R."/>
            <person name="Van De Peer Y."/>
            <person name="Devreese B."/>
            <person name="Alves A."/>
            <person name="Esteves A.C."/>
        </authorList>
    </citation>
    <scope>NUCLEOTIDE SEQUENCE [LARGE SCALE GENOMIC DNA]</scope>
    <source>
        <strain evidence="7 8">CBS 112549</strain>
    </source>
</reference>
<sequence>MHSNGPVKECPFASFKYKTIRVFRFRPVYRRGHEILDKRRSSSSAFQHVRNRFPPQARMNFLVLTNDRYMIGSNPYLPLFEPTLDTFDKIRQSSSLLLASILSVASRTEDGMEHLSGLFREEANRLAGESLFDNVARPETAQALLILAAWSEKSWFALSHAVNVALDLGIDSSLSTLTAEASLPIKSLIKLGRETRTWLIIYHLEREIAFGTARKSRVARVEEDGLRAFRHHACSRHLDVRFLSIIDLVQLREKWQTIIEGYTNIAADAMDLVRDAKESFHAWEMNWDQQHDDREYDMASFQRVSLTVQRNYATILVYCEILSELQRQKSGGSRVVLDAFHQLSRETLISATDHLQFITSTSSFKWQLKFSPTYSALTIAFSAALALTLAKTHPTISHERSLVAIIQEISSILAEYPNQKFHRLVESFLKRTSVRSTSSRPQPEQKTATTTTQGPNPTQSTSTHRRHVDDFSQTTDTTSLNLHSGQNPGCAPTISAFANTASLFSPPDMTFPHDKELEAILGLPAESWFLDPFSLEGFSFDGGA</sequence>
<evidence type="ECO:0000256" key="1">
    <source>
        <dbReference type="ARBA" id="ARBA00004123"/>
    </source>
</evidence>
<protein>
    <submittedName>
        <fullName evidence="7">C6 transcription factor</fullName>
    </submittedName>
</protein>
<keyword evidence="5" id="KW-0539">Nucleus</keyword>
<proteinExistence type="predicted"/>
<dbReference type="Proteomes" id="UP000183809">
    <property type="component" value="Unassembled WGS sequence"/>
</dbReference>
<evidence type="ECO:0000256" key="2">
    <source>
        <dbReference type="ARBA" id="ARBA00023015"/>
    </source>
</evidence>
<evidence type="ECO:0000256" key="5">
    <source>
        <dbReference type="ARBA" id="ARBA00023242"/>
    </source>
</evidence>
<organism evidence="7 8">
    <name type="scientific">Diplodia corticola</name>
    <dbReference type="NCBI Taxonomy" id="236234"/>
    <lineage>
        <taxon>Eukaryota</taxon>
        <taxon>Fungi</taxon>
        <taxon>Dikarya</taxon>
        <taxon>Ascomycota</taxon>
        <taxon>Pezizomycotina</taxon>
        <taxon>Dothideomycetes</taxon>
        <taxon>Dothideomycetes incertae sedis</taxon>
        <taxon>Botryosphaeriales</taxon>
        <taxon>Botryosphaeriaceae</taxon>
        <taxon>Diplodia</taxon>
    </lineage>
</organism>
<feature type="compositionally biased region" description="Low complexity" evidence="6">
    <location>
        <begin position="441"/>
        <end position="462"/>
    </location>
</feature>
<dbReference type="PANTHER" id="PTHR31845:SF38">
    <property type="entry name" value="TRANSCRIPTION FACTOR, PUTATIVE (AFU_ORTHOLOGUE AFUA_7G00410)-RELATED"/>
    <property type="match status" value="1"/>
</dbReference>
<gene>
    <name evidence="7" type="ORF">BKCO1_5000117</name>
</gene>
<keyword evidence="2" id="KW-0805">Transcription regulation</keyword>
<dbReference type="InterPro" id="IPR051089">
    <property type="entry name" value="prtT"/>
</dbReference>
<keyword evidence="3" id="KW-0238">DNA-binding</keyword>
<dbReference type="RefSeq" id="XP_020133940.1">
    <property type="nucleotide sequence ID" value="XM_020276698.1"/>
</dbReference>
<dbReference type="PANTHER" id="PTHR31845">
    <property type="entry name" value="FINGER DOMAIN PROTEIN, PUTATIVE-RELATED"/>
    <property type="match status" value="1"/>
</dbReference>
<dbReference type="CDD" id="cd12148">
    <property type="entry name" value="fungal_TF_MHR"/>
    <property type="match status" value="1"/>
</dbReference>
<comment type="subcellular location">
    <subcellularLocation>
        <location evidence="1">Nucleus</location>
    </subcellularLocation>
</comment>
<evidence type="ECO:0000313" key="7">
    <source>
        <dbReference type="EMBL" id="OJD37912.1"/>
    </source>
</evidence>
<comment type="caution">
    <text evidence="7">The sequence shown here is derived from an EMBL/GenBank/DDBJ whole genome shotgun (WGS) entry which is preliminary data.</text>
</comment>
<dbReference type="GeneID" id="31016959"/>
<dbReference type="AlphaFoldDB" id="A0A1J9RBH8"/>
<evidence type="ECO:0000256" key="4">
    <source>
        <dbReference type="ARBA" id="ARBA00023163"/>
    </source>
</evidence>